<keyword evidence="2" id="KW-1133">Transmembrane helix</keyword>
<evidence type="ECO:0000256" key="1">
    <source>
        <dbReference type="SAM" id="MobiDB-lite"/>
    </source>
</evidence>
<evidence type="ECO:0000256" key="3">
    <source>
        <dbReference type="SAM" id="SignalP"/>
    </source>
</evidence>
<keyword evidence="2" id="KW-0812">Transmembrane</keyword>
<dbReference type="OrthoDB" id="2428063at2759"/>
<feature type="region of interest" description="Disordered" evidence="1">
    <location>
        <begin position="278"/>
        <end position="319"/>
    </location>
</feature>
<dbReference type="EMBL" id="JAAAHY010000388">
    <property type="protein sequence ID" value="KAF9964246.1"/>
    <property type="molecule type" value="Genomic_DNA"/>
</dbReference>
<feature type="region of interest" description="Disordered" evidence="1">
    <location>
        <begin position="133"/>
        <end position="152"/>
    </location>
</feature>
<comment type="caution">
    <text evidence="4">The sequence shown here is derived from an EMBL/GenBank/DDBJ whole genome shotgun (WGS) entry which is preliminary data.</text>
</comment>
<gene>
    <name evidence="4" type="ORF">BGZ70_006733</name>
</gene>
<feature type="transmembrane region" description="Helical" evidence="2">
    <location>
        <begin position="12"/>
        <end position="36"/>
    </location>
</feature>
<name>A0A9P6M2V6_MORAP</name>
<keyword evidence="5" id="KW-1185">Reference proteome</keyword>
<evidence type="ECO:0000256" key="2">
    <source>
        <dbReference type="SAM" id="Phobius"/>
    </source>
</evidence>
<accession>A0A9P6M2V6</accession>
<evidence type="ECO:0000313" key="5">
    <source>
        <dbReference type="Proteomes" id="UP000738359"/>
    </source>
</evidence>
<feature type="chain" id="PRO_5040327651" evidence="3">
    <location>
        <begin position="24"/>
        <end position="319"/>
    </location>
</feature>
<organism evidence="4 5">
    <name type="scientific">Mortierella alpina</name>
    <name type="common">Oleaginous fungus</name>
    <name type="synonym">Mortierella renispora</name>
    <dbReference type="NCBI Taxonomy" id="64518"/>
    <lineage>
        <taxon>Eukaryota</taxon>
        <taxon>Fungi</taxon>
        <taxon>Fungi incertae sedis</taxon>
        <taxon>Mucoromycota</taxon>
        <taxon>Mortierellomycotina</taxon>
        <taxon>Mortierellomycetes</taxon>
        <taxon>Mortierellales</taxon>
        <taxon>Mortierellaceae</taxon>
        <taxon>Mortierella</taxon>
    </lineage>
</organism>
<feature type="compositionally biased region" description="Basic and acidic residues" evidence="1">
    <location>
        <begin position="293"/>
        <end position="308"/>
    </location>
</feature>
<keyword evidence="3" id="KW-0732">Signal</keyword>
<keyword evidence="2" id="KW-0472">Membrane</keyword>
<evidence type="ECO:0000313" key="4">
    <source>
        <dbReference type="EMBL" id="KAF9964246.1"/>
    </source>
</evidence>
<dbReference type="AlphaFoldDB" id="A0A9P6M2V6"/>
<feature type="transmembrane region" description="Helical" evidence="2">
    <location>
        <begin position="162"/>
        <end position="186"/>
    </location>
</feature>
<feature type="signal peptide" evidence="3">
    <location>
        <begin position="1"/>
        <end position="23"/>
    </location>
</feature>
<sequence>MHAHPSAPLLILIIRIMLITLSAINLCALAAGLQIYPPSSSSSSSSSNYYTSGPYFNFQDTPQLATNALLFLAITYAFLKPEQWSPRIRAITGVTLVACNLALVIDQFHSMALNGGCEVGEIYNYTPTPTAGSSSGRKGFGQGTEFASPQTTTTPMKRRCHIQMVIGIASVVWGLLLLVELMLTNLHHKRDTNKKRHTYRAEEQECPEDYQDEPMPTLGAVHYYHPDLTLHGSASGSRSGSGRRTREQCMSWDIESLPAYEPRVTGPRPQIVDMANLGQLSPPARIHPRTTRVPRESRTQRAPRESRTGIRPPSYSSHC</sequence>
<protein>
    <submittedName>
        <fullName evidence="4">Uncharacterized protein</fullName>
    </submittedName>
</protein>
<dbReference type="Proteomes" id="UP000738359">
    <property type="component" value="Unassembled WGS sequence"/>
</dbReference>
<proteinExistence type="predicted"/>
<feature type="region of interest" description="Disordered" evidence="1">
    <location>
        <begin position="192"/>
        <end position="213"/>
    </location>
</feature>
<reference evidence="4" key="1">
    <citation type="journal article" date="2020" name="Fungal Divers.">
        <title>Resolving the Mortierellaceae phylogeny through synthesis of multi-gene phylogenetics and phylogenomics.</title>
        <authorList>
            <person name="Vandepol N."/>
            <person name="Liber J."/>
            <person name="Desiro A."/>
            <person name="Na H."/>
            <person name="Kennedy M."/>
            <person name="Barry K."/>
            <person name="Grigoriev I.V."/>
            <person name="Miller A.N."/>
            <person name="O'Donnell K."/>
            <person name="Stajich J.E."/>
            <person name="Bonito G."/>
        </authorList>
    </citation>
    <scope>NUCLEOTIDE SEQUENCE</scope>
    <source>
        <strain evidence="4">CK1249</strain>
    </source>
</reference>
<feature type="transmembrane region" description="Helical" evidence="2">
    <location>
        <begin position="61"/>
        <end position="79"/>
    </location>
</feature>